<keyword evidence="1" id="KW-0472">Membrane</keyword>
<protein>
    <submittedName>
        <fullName evidence="2">Uncharacterized protein</fullName>
    </submittedName>
</protein>
<feature type="transmembrane region" description="Helical" evidence="1">
    <location>
        <begin position="5"/>
        <end position="25"/>
    </location>
</feature>
<dbReference type="Proteomes" id="UP000006919">
    <property type="component" value="Chromosome"/>
</dbReference>
<evidence type="ECO:0000313" key="3">
    <source>
        <dbReference type="Proteomes" id="UP000006919"/>
    </source>
</evidence>
<sequence length="40" mass="4392" precursor="true">MKKVIIVLAVVIAVAFIMGGTWWLISSGAYRNIDWSALVV</sequence>
<accession>E6UFK7</accession>
<keyword evidence="1" id="KW-0812">Transmembrane</keyword>
<evidence type="ECO:0000313" key="2">
    <source>
        <dbReference type="EMBL" id="ADU21911.1"/>
    </source>
</evidence>
<gene>
    <name evidence="2" type="ordered locus">Rumal_1397</name>
</gene>
<dbReference type="AlphaFoldDB" id="E6UFK7"/>
<keyword evidence="1" id="KW-1133">Transmembrane helix</keyword>
<dbReference type="EMBL" id="CP002403">
    <property type="protein sequence ID" value="ADU21911.1"/>
    <property type="molecule type" value="Genomic_DNA"/>
</dbReference>
<dbReference type="HOGENOM" id="CLU_3295978_0_0_9"/>
<proteinExistence type="predicted"/>
<reference evidence="2 3" key="1">
    <citation type="journal article" date="2011" name="J. Bacteriol.">
        <title>Complete genome of the cellulolytic ruminal bacterium Ruminococcus albus 7.</title>
        <authorList>
            <person name="Suen G."/>
            <person name="Stevenson D.M."/>
            <person name="Bruce D.C."/>
            <person name="Chertkov O."/>
            <person name="Copeland A."/>
            <person name="Cheng J.F."/>
            <person name="Detter C."/>
            <person name="Detter J.C."/>
            <person name="Goodwin L.A."/>
            <person name="Han C.S."/>
            <person name="Hauser L.J."/>
            <person name="Ivanova N.N."/>
            <person name="Kyrpides N.C."/>
            <person name="Land M.L."/>
            <person name="Lapidus A."/>
            <person name="Lucas S."/>
            <person name="Ovchinnikova G."/>
            <person name="Pitluck S."/>
            <person name="Tapia R."/>
            <person name="Woyke T."/>
            <person name="Boyum J."/>
            <person name="Mead D."/>
            <person name="Weimer P.J."/>
        </authorList>
    </citation>
    <scope>NUCLEOTIDE SEQUENCE [LARGE SCALE GENOMIC DNA]</scope>
    <source>
        <strain evidence="3">ATCC 27210 / DSM 20455 / JCM 14654 / NCDO 2250 / 7</strain>
    </source>
</reference>
<organism evidence="2 3">
    <name type="scientific">Ruminococcus albus (strain ATCC 27210 / DSM 20455 / JCM 14654 / NCDO 2250 / 7)</name>
    <dbReference type="NCBI Taxonomy" id="697329"/>
    <lineage>
        <taxon>Bacteria</taxon>
        <taxon>Bacillati</taxon>
        <taxon>Bacillota</taxon>
        <taxon>Clostridia</taxon>
        <taxon>Eubacteriales</taxon>
        <taxon>Oscillospiraceae</taxon>
        <taxon>Ruminococcus</taxon>
    </lineage>
</organism>
<dbReference type="KEGG" id="ral:Rumal_1397"/>
<name>E6UFK7_RUMA7</name>
<dbReference type="RefSeq" id="WP_013498080.1">
    <property type="nucleotide sequence ID" value="NC_014833.1"/>
</dbReference>
<evidence type="ECO:0000256" key="1">
    <source>
        <dbReference type="SAM" id="Phobius"/>
    </source>
</evidence>